<dbReference type="Pfam" id="PF07959">
    <property type="entry name" value="Fucose_pyrophosphorylase"/>
    <property type="match status" value="1"/>
</dbReference>
<dbReference type="PANTHER" id="PTHR32463">
    <property type="entry name" value="L-FUCOSE KINASE"/>
    <property type="match status" value="1"/>
</dbReference>
<evidence type="ECO:0000256" key="2">
    <source>
        <dbReference type="ARBA" id="ARBA00022741"/>
    </source>
</evidence>
<keyword evidence="1 9" id="KW-0808">Transferase</keyword>
<dbReference type="Proteomes" id="UP000448177">
    <property type="component" value="Unassembled WGS sequence"/>
</dbReference>
<feature type="domain" description="GHMP kinase N-terminal" evidence="6">
    <location>
        <begin position="778"/>
        <end position="843"/>
    </location>
</feature>
<evidence type="ECO:0000256" key="4">
    <source>
        <dbReference type="ARBA" id="ARBA00022840"/>
    </source>
</evidence>
<dbReference type="SUPFAM" id="SSF54211">
    <property type="entry name" value="Ribosomal protein S5 domain 2-like"/>
    <property type="match status" value="1"/>
</dbReference>
<dbReference type="PANTHER" id="PTHR32463:SF0">
    <property type="entry name" value="L-FUCOSE KINASE"/>
    <property type="match status" value="1"/>
</dbReference>
<feature type="domain" description="GHMP kinase C-terminal" evidence="8">
    <location>
        <begin position="928"/>
        <end position="1003"/>
    </location>
</feature>
<dbReference type="EMBL" id="WNAF01000010">
    <property type="protein sequence ID" value="MTR77564.1"/>
    <property type="molecule type" value="Genomic_DNA"/>
</dbReference>
<evidence type="ECO:0000256" key="1">
    <source>
        <dbReference type="ARBA" id="ARBA00022679"/>
    </source>
</evidence>
<dbReference type="Gene3D" id="3.30.230.120">
    <property type="match status" value="1"/>
</dbReference>
<organism evidence="9 10">
    <name type="scientific">Mediterraneibacter faecis</name>
    <dbReference type="NCBI Taxonomy" id="592978"/>
    <lineage>
        <taxon>Bacteria</taxon>
        <taxon>Bacillati</taxon>
        <taxon>Bacillota</taxon>
        <taxon>Clostridia</taxon>
        <taxon>Lachnospirales</taxon>
        <taxon>Lachnospiraceae</taxon>
        <taxon>Mediterraneibacter</taxon>
    </lineage>
</organism>
<dbReference type="InterPro" id="IPR011004">
    <property type="entry name" value="Trimer_LpxA-like_sf"/>
</dbReference>
<evidence type="ECO:0000259" key="8">
    <source>
        <dbReference type="Pfam" id="PF08544"/>
    </source>
</evidence>
<reference evidence="9 10" key="1">
    <citation type="journal article" date="2019" name="Nat. Med.">
        <title>A library of human gut bacterial isolates paired with longitudinal multiomics data enables mechanistic microbiome research.</title>
        <authorList>
            <person name="Poyet M."/>
            <person name="Groussin M."/>
            <person name="Gibbons S.M."/>
            <person name="Avila-Pacheco J."/>
            <person name="Jiang X."/>
            <person name="Kearney S.M."/>
            <person name="Perrotta A.R."/>
            <person name="Berdy B."/>
            <person name="Zhao S."/>
            <person name="Lieberman T.D."/>
            <person name="Swanson P.K."/>
            <person name="Smith M."/>
            <person name="Roesemann S."/>
            <person name="Alexander J.E."/>
            <person name="Rich S.A."/>
            <person name="Livny J."/>
            <person name="Vlamakis H."/>
            <person name="Clish C."/>
            <person name="Bullock K."/>
            <person name="Deik A."/>
            <person name="Scott J."/>
            <person name="Pierce K.A."/>
            <person name="Xavier R.J."/>
            <person name="Alm E.J."/>
        </authorList>
    </citation>
    <scope>NUCLEOTIDE SEQUENCE [LARGE SCALE GENOMIC DNA]</scope>
    <source>
        <strain evidence="9 10">BIOML-A1</strain>
    </source>
</reference>
<proteinExistence type="inferred from homology"/>
<dbReference type="SUPFAM" id="SSF51161">
    <property type="entry name" value="Trimeric LpxA-like enzymes"/>
    <property type="match status" value="1"/>
</dbReference>
<dbReference type="InterPro" id="IPR006204">
    <property type="entry name" value="GHMP_kinase_N_dom"/>
</dbReference>
<comment type="caution">
    <text evidence="9">The sequence shown here is derived from an EMBL/GenBank/DDBJ whole genome shotgun (WGS) entry which is preliminary data.</text>
</comment>
<gene>
    <name evidence="9" type="ORF">GMD21_12955</name>
</gene>
<dbReference type="GO" id="GO:0050201">
    <property type="term" value="F:fucokinase activity"/>
    <property type="evidence" value="ECO:0007669"/>
    <property type="project" value="TreeGrafter"/>
</dbReference>
<evidence type="ECO:0000313" key="9">
    <source>
        <dbReference type="EMBL" id="MTR77564.1"/>
    </source>
</evidence>
<dbReference type="Pfam" id="PF00288">
    <property type="entry name" value="GHMP_kinases_N"/>
    <property type="match status" value="1"/>
</dbReference>
<feature type="domain" description="GDP-fucose pyrophosphorylase" evidence="7">
    <location>
        <begin position="109"/>
        <end position="501"/>
    </location>
</feature>
<dbReference type="GO" id="GO:0042352">
    <property type="term" value="P:GDP-L-fucose salvage"/>
    <property type="evidence" value="ECO:0007669"/>
    <property type="project" value="TreeGrafter"/>
</dbReference>
<dbReference type="InterPro" id="IPR020568">
    <property type="entry name" value="Ribosomal_Su5_D2-typ_SF"/>
</dbReference>
<evidence type="ECO:0000259" key="7">
    <source>
        <dbReference type="Pfam" id="PF07959"/>
    </source>
</evidence>
<dbReference type="AlphaFoldDB" id="A0A844KGI8"/>
<dbReference type="InterPro" id="IPR012887">
    <property type="entry name" value="GDP_fucose_pyrophosphorylase"/>
</dbReference>
<evidence type="ECO:0000259" key="6">
    <source>
        <dbReference type="Pfam" id="PF00288"/>
    </source>
</evidence>
<evidence type="ECO:0000256" key="5">
    <source>
        <dbReference type="ARBA" id="ARBA00038121"/>
    </source>
</evidence>
<evidence type="ECO:0000313" key="10">
    <source>
        <dbReference type="Proteomes" id="UP000448177"/>
    </source>
</evidence>
<keyword evidence="2" id="KW-0547">Nucleotide-binding</keyword>
<protein>
    <submittedName>
        <fullName evidence="9">Bifunctional fucokinase/L-fucose-1-P-guanylyltransferase</fullName>
    </submittedName>
</protein>
<dbReference type="InterPro" id="IPR013750">
    <property type="entry name" value="GHMP_kinase_C_dom"/>
</dbReference>
<dbReference type="InterPro" id="IPR052203">
    <property type="entry name" value="GHMP_Kinase-Related"/>
</dbReference>
<accession>A0A844KGI8</accession>
<keyword evidence="10" id="KW-1185">Reference proteome</keyword>
<dbReference type="GO" id="GO:0005524">
    <property type="term" value="F:ATP binding"/>
    <property type="evidence" value="ECO:0007669"/>
    <property type="project" value="UniProtKB-KW"/>
</dbReference>
<name>A0A844KGI8_9FIRM</name>
<keyword evidence="9" id="KW-0548">Nucleotidyltransferase</keyword>
<evidence type="ECO:0000256" key="3">
    <source>
        <dbReference type="ARBA" id="ARBA00022777"/>
    </source>
</evidence>
<comment type="similarity">
    <text evidence="5">Belongs to the GHMP kinase family.</text>
</comment>
<sequence length="1020" mass="114784">MRGKKMKYEKMNNLFLRQYYLDSWEDYERSLKKKSFIKWDYIILTASNEAQATAYRNQIENRLEKGLLPEETTYAVLPDPEGKRVGSGGATFQVMRYIADQEPERENPFKNRRILVIHSGGDSKRVPQYSAIGKLFSPVPRELPDGRSSTLFDEFIVGMSGVPSRIQEGMLVLSGDVLLLFNPLQIDAQFDGAAAISIKEPVATGKNHGVFLNDGHDYVKCFLHKQTEERLREMGAVNKAGNVDLDTGAVLFGSALLQALFRLISTGGKVDEKKFRQFCNEEARISFYGDFLYPLANDSTLEDFYKEAAEGQLNEALHECRTQIWNAIHHFSMKLLCLSPAEFIHFGTTRELRSLVTKDVQDYEFLDWKMQVNSAVQKEGFAAHNAYVGSRAKIGKEAYLENCYILGNSEVGDGTVLSHVRIMDRKIPEQIVMHGIELTGGKKVIRIYGVPDNPKGKYPGEVSFLGTTLNQFMAQNKVTKEELWKGEETYLWFADLYPVCDDWEDALDMAEIIYKMAHGTATKEEISRWRETERMSLYSSFNAADIEASCDQERFLENRILARCFIRKLEQGMYYADALKIFGKRGISKEIFKLLMEDAAEADFSLKIRIYHAVSCYMKKTRTIYDDLHYDALENDCFGTIQEVIYEEAEKKLPDSAGYRIVKDQVDIALPVRVNWGGGWTDTPPHCNEKGGVVLNAAMKLRGIYPVQITVKRLDELHVEFESKDIGVYTTVDSAAEIQDCHNPYDSFALHKAALIACGIIPVREEADLQEILKRMGGGIYLSTQVYGVPKGSGLGTSSILSGACVKGIFEFLGQERTDAEIYDVVLGMEQIMSTGGGWQDQVGGLTEGIKLISTKPGIAQNLVVEKIEIPEEGKKELKERFALIYTGQRRLARNLLRDVVGGYIGSRPESLKALKEMKAVAVLMRFALEQGDIDEFAELLNQHWKLSCMLDAGTTNTCIDQILLVCEDLIDGKFISGAGGGGFIQVILKKDVTKEQLHERLHGVFQDSGVDVWDCELLV</sequence>
<dbReference type="Pfam" id="PF08544">
    <property type="entry name" value="GHMP_kinases_C"/>
    <property type="match status" value="1"/>
</dbReference>
<keyword evidence="3 9" id="KW-0418">Kinase</keyword>
<keyword evidence="4" id="KW-0067">ATP-binding</keyword>
<dbReference type="SUPFAM" id="SSF55060">
    <property type="entry name" value="GHMP Kinase, C-terminal domain"/>
    <property type="match status" value="1"/>
</dbReference>
<dbReference type="GO" id="GO:0016779">
    <property type="term" value="F:nucleotidyltransferase activity"/>
    <property type="evidence" value="ECO:0007669"/>
    <property type="project" value="UniProtKB-KW"/>
</dbReference>
<dbReference type="InterPro" id="IPR036554">
    <property type="entry name" value="GHMP_kinase_C_sf"/>
</dbReference>